<evidence type="ECO:0000256" key="4">
    <source>
        <dbReference type="ARBA" id="ARBA00022968"/>
    </source>
</evidence>
<dbReference type="AlphaFoldDB" id="A0AAD8HK41"/>
<feature type="transmembrane region" description="Helical" evidence="7">
    <location>
        <begin position="12"/>
        <end position="31"/>
    </location>
</feature>
<keyword evidence="6 7" id="KW-0472">Membrane</keyword>
<dbReference type="InterPro" id="IPR025846">
    <property type="entry name" value="TBL_N"/>
</dbReference>
<dbReference type="InterPro" id="IPR026057">
    <property type="entry name" value="TBL_C"/>
</dbReference>
<dbReference type="GO" id="GO:0016020">
    <property type="term" value="C:membrane"/>
    <property type="evidence" value="ECO:0007669"/>
    <property type="project" value="UniProtKB-SubCell"/>
</dbReference>
<protein>
    <submittedName>
        <fullName evidence="10">TRICHOME BIREFRINGENCE-LIKE 22</fullName>
    </submittedName>
</protein>
<proteinExistence type="inferred from homology"/>
<evidence type="ECO:0000313" key="10">
    <source>
        <dbReference type="EMBL" id="KAK1368780.1"/>
    </source>
</evidence>
<name>A0AAD8HK41_9APIA</name>
<evidence type="ECO:0000256" key="5">
    <source>
        <dbReference type="ARBA" id="ARBA00022989"/>
    </source>
</evidence>
<keyword evidence="3 7" id="KW-0812">Transmembrane</keyword>
<evidence type="ECO:0000256" key="7">
    <source>
        <dbReference type="SAM" id="Phobius"/>
    </source>
</evidence>
<gene>
    <name evidence="10" type="ORF">POM88_034872</name>
</gene>
<keyword evidence="11" id="KW-1185">Reference proteome</keyword>
<dbReference type="EMBL" id="JAUIZM010000008">
    <property type="protein sequence ID" value="KAK1368780.1"/>
    <property type="molecule type" value="Genomic_DNA"/>
</dbReference>
<dbReference type="Proteomes" id="UP001237642">
    <property type="component" value="Unassembled WGS sequence"/>
</dbReference>
<dbReference type="Pfam" id="PF14416">
    <property type="entry name" value="PMR5N"/>
    <property type="match status" value="1"/>
</dbReference>
<feature type="domain" description="Trichome birefringence-like C-terminal" evidence="8">
    <location>
        <begin position="110"/>
        <end position="397"/>
    </location>
</feature>
<evidence type="ECO:0000256" key="6">
    <source>
        <dbReference type="ARBA" id="ARBA00023136"/>
    </source>
</evidence>
<dbReference type="GO" id="GO:0016413">
    <property type="term" value="F:O-acetyltransferase activity"/>
    <property type="evidence" value="ECO:0007669"/>
    <property type="project" value="InterPro"/>
</dbReference>
<comment type="subcellular location">
    <subcellularLocation>
        <location evidence="1">Membrane</location>
        <topology evidence="1">Single-pass membrane protein</topology>
    </subcellularLocation>
</comment>
<organism evidence="10 11">
    <name type="scientific">Heracleum sosnowskyi</name>
    <dbReference type="NCBI Taxonomy" id="360622"/>
    <lineage>
        <taxon>Eukaryota</taxon>
        <taxon>Viridiplantae</taxon>
        <taxon>Streptophyta</taxon>
        <taxon>Embryophyta</taxon>
        <taxon>Tracheophyta</taxon>
        <taxon>Spermatophyta</taxon>
        <taxon>Magnoliopsida</taxon>
        <taxon>eudicotyledons</taxon>
        <taxon>Gunneridae</taxon>
        <taxon>Pentapetalae</taxon>
        <taxon>asterids</taxon>
        <taxon>campanulids</taxon>
        <taxon>Apiales</taxon>
        <taxon>Apiaceae</taxon>
        <taxon>Apioideae</taxon>
        <taxon>apioid superclade</taxon>
        <taxon>Tordylieae</taxon>
        <taxon>Tordyliinae</taxon>
        <taxon>Heracleum</taxon>
    </lineage>
</organism>
<reference evidence="10" key="2">
    <citation type="submission" date="2023-05" db="EMBL/GenBank/DDBJ databases">
        <authorList>
            <person name="Schelkunov M.I."/>
        </authorList>
    </citation>
    <scope>NUCLEOTIDE SEQUENCE</scope>
    <source>
        <strain evidence="10">Hsosn_3</strain>
        <tissue evidence="10">Leaf</tissue>
    </source>
</reference>
<dbReference type="PANTHER" id="PTHR32285:SF28">
    <property type="entry name" value="XYLOGLUCAN O-ACETYLTRANSFERASE 2"/>
    <property type="match status" value="1"/>
</dbReference>
<keyword evidence="4" id="KW-0735">Signal-anchor</keyword>
<evidence type="ECO:0000256" key="2">
    <source>
        <dbReference type="ARBA" id="ARBA00007727"/>
    </source>
</evidence>
<evidence type="ECO:0000259" key="9">
    <source>
        <dbReference type="Pfam" id="PF14416"/>
    </source>
</evidence>
<sequence length="409" mass="46930">MEAAVKRENSVGILFMRLLILLGIISFLVVYSPNTFTSDQGYGNVDIQIPLKTEEKCDIFEGKWIQTGKNESLYSSTKCAWIPDWKNCFKHGRKDIEFVNWRWKPHACELPRFAVNKFFEIVRNRTMMFIGDSVARNQMESLLCILSEGELPTEVEKEDETGNWTLYFSSYNFTITFIRSVFLVKSEEIMINGSSSGSFNINLDKVDSKWTERLPSTDYAIISAAHWFFRKNYLYEKGNLIGCVHCSEPNITNLGLGFAVGKAIRSTLEFIHGCKNCHSLMTVLRTFSPTHFEKGTWNSGGYCNKTSPISDTEVDLGGFELELRNVQKSEIERARKRESMSNIDQKFWALDVTLAMLMRPDGHPGSHWGNQWMKGINDCLHWCLPGPIDVWNDWLIALMELEARSSLKL</sequence>
<comment type="caution">
    <text evidence="10">The sequence shown here is derived from an EMBL/GenBank/DDBJ whole genome shotgun (WGS) entry which is preliminary data.</text>
</comment>
<comment type="similarity">
    <text evidence="2">Belongs to the PC-esterase family. TBL subfamily.</text>
</comment>
<keyword evidence="5 7" id="KW-1133">Transmembrane helix</keyword>
<evidence type="ECO:0000259" key="8">
    <source>
        <dbReference type="Pfam" id="PF13839"/>
    </source>
</evidence>
<accession>A0AAD8HK41</accession>
<dbReference type="Pfam" id="PF13839">
    <property type="entry name" value="PC-Esterase"/>
    <property type="match status" value="1"/>
</dbReference>
<dbReference type="GO" id="GO:0005794">
    <property type="term" value="C:Golgi apparatus"/>
    <property type="evidence" value="ECO:0007669"/>
    <property type="project" value="TreeGrafter"/>
</dbReference>
<evidence type="ECO:0000256" key="1">
    <source>
        <dbReference type="ARBA" id="ARBA00004167"/>
    </source>
</evidence>
<reference evidence="10" key="1">
    <citation type="submission" date="2023-02" db="EMBL/GenBank/DDBJ databases">
        <title>Genome of toxic invasive species Heracleum sosnowskyi carries increased number of genes despite the absence of recent whole-genome duplications.</title>
        <authorList>
            <person name="Schelkunov M."/>
            <person name="Shtratnikova V."/>
            <person name="Makarenko M."/>
            <person name="Klepikova A."/>
            <person name="Omelchenko D."/>
            <person name="Novikova G."/>
            <person name="Obukhova E."/>
            <person name="Bogdanov V."/>
            <person name="Penin A."/>
            <person name="Logacheva M."/>
        </authorList>
    </citation>
    <scope>NUCLEOTIDE SEQUENCE</scope>
    <source>
        <strain evidence="10">Hsosn_3</strain>
        <tissue evidence="10">Leaf</tissue>
    </source>
</reference>
<feature type="domain" description="Trichome birefringence-like N-terminal" evidence="9">
    <location>
        <begin position="55"/>
        <end position="109"/>
    </location>
</feature>
<dbReference type="InterPro" id="IPR029962">
    <property type="entry name" value="TBL"/>
</dbReference>
<evidence type="ECO:0000313" key="11">
    <source>
        <dbReference type="Proteomes" id="UP001237642"/>
    </source>
</evidence>
<dbReference type="PANTHER" id="PTHR32285">
    <property type="entry name" value="PROTEIN TRICHOME BIREFRINGENCE-LIKE 9-RELATED"/>
    <property type="match status" value="1"/>
</dbReference>
<evidence type="ECO:0000256" key="3">
    <source>
        <dbReference type="ARBA" id="ARBA00022692"/>
    </source>
</evidence>